<name>A0A017SU20_9BACT</name>
<keyword evidence="4" id="KW-1185">Reference proteome</keyword>
<comment type="caution">
    <text evidence="3">The sequence shown here is derived from an EMBL/GenBank/DDBJ whole genome shotgun (WGS) entry which is preliminary data.</text>
</comment>
<protein>
    <submittedName>
        <fullName evidence="3">Uncharacterized protein</fullName>
    </submittedName>
</protein>
<organism evidence="3 4">
    <name type="scientific">Chondromyces apiculatus DSM 436</name>
    <dbReference type="NCBI Taxonomy" id="1192034"/>
    <lineage>
        <taxon>Bacteria</taxon>
        <taxon>Pseudomonadati</taxon>
        <taxon>Myxococcota</taxon>
        <taxon>Polyangia</taxon>
        <taxon>Polyangiales</taxon>
        <taxon>Polyangiaceae</taxon>
        <taxon>Chondromyces</taxon>
    </lineage>
</organism>
<sequence length="714" mass="83130">MARGVLGRQLHRLRREADGVVVAVQLRRVLRHALVQLPGPLRVHLHELLQHLDGPEQVLLQHQHPLQREPRLLVAGRRLHHLPQRRLRVGQLPELALHLREQPPRLQIGRRPVQPRRERRDPAGQLVRQRPQAHDVRPRLARQHPVAARSRAREQLLPERPRLHVARPRRAHAARGPLDGHGQRLLVAGVRRFELRRLAQRRERLGDQIVVEVHLPECRRGPGPVRHHPLDPRPGLQRLLLVAGLEVPVSEIDEVARVAPRRPRELLQHPERPVLLLHPLVEIGHGREQLRLRRDPRLQLREQLQRLRPVAALDERLAQLEHEVRVARRRLDEQLVLLDRRLQLTGRLEQVHQPEARIDVLRVDPERLPVDGHRPGHVPGFLVERPHRGEPLEVLPGLRFEQGDQLGELALRAEGVGHDQEDLGPQPARPAGDGERALQHLQRLQRLLLLRERLPEVTQRRRQRPVVACRRLHQVAELRLRAVVVAPRRQLAPELRLHEQGSLRALHQRVVLRLRRREVLQVQAQPEQRAPELLHLGRGLHERQRLLVAPPRRRLVPPVRFELRERQDRGRILRLLGDGRLVRLHRVVVPPVLPVDPRERHLRRPRLRPGLGRAPLEVLHELLQVPVPLAVELRQPLQRERRRRLAQHDGRVPRHERVLRRRLAAGLLATRRGVGPLRRPRVRCRGAPRPRARPCRPAARLRCPRLRRLLAPAP</sequence>
<feature type="compositionally biased region" description="Basic and acidic residues" evidence="2">
    <location>
        <begin position="151"/>
        <end position="160"/>
    </location>
</feature>
<evidence type="ECO:0000256" key="2">
    <source>
        <dbReference type="SAM" id="MobiDB-lite"/>
    </source>
</evidence>
<dbReference type="EMBL" id="ASRX01000119">
    <property type="protein sequence ID" value="EYF00277.1"/>
    <property type="molecule type" value="Genomic_DNA"/>
</dbReference>
<evidence type="ECO:0000313" key="4">
    <source>
        <dbReference type="Proteomes" id="UP000019678"/>
    </source>
</evidence>
<reference evidence="3 4" key="1">
    <citation type="submission" date="2013-05" db="EMBL/GenBank/DDBJ databases">
        <title>Genome assembly of Chondromyces apiculatus DSM 436.</title>
        <authorList>
            <person name="Sharma G."/>
            <person name="Khatri I."/>
            <person name="Kaur C."/>
            <person name="Mayilraj S."/>
            <person name="Subramanian S."/>
        </authorList>
    </citation>
    <scope>NUCLEOTIDE SEQUENCE [LARGE SCALE GENOMIC DNA]</scope>
    <source>
        <strain evidence="3 4">DSM 436</strain>
    </source>
</reference>
<evidence type="ECO:0000313" key="3">
    <source>
        <dbReference type="EMBL" id="EYF00277.1"/>
    </source>
</evidence>
<dbReference type="Proteomes" id="UP000019678">
    <property type="component" value="Unassembled WGS sequence"/>
</dbReference>
<keyword evidence="1" id="KW-0175">Coiled coil</keyword>
<feature type="coiled-coil region" evidence="1">
    <location>
        <begin position="310"/>
        <end position="337"/>
    </location>
</feature>
<proteinExistence type="predicted"/>
<evidence type="ECO:0000256" key="1">
    <source>
        <dbReference type="SAM" id="Coils"/>
    </source>
</evidence>
<accession>A0A017SU20</accession>
<dbReference type="AlphaFoldDB" id="A0A017SU20"/>
<gene>
    <name evidence="3" type="ORF">CAP_1006</name>
</gene>
<feature type="region of interest" description="Disordered" evidence="2">
    <location>
        <begin position="106"/>
        <end position="160"/>
    </location>
</feature>